<feature type="region of interest" description="Disordered" evidence="7">
    <location>
        <begin position="175"/>
        <end position="208"/>
    </location>
</feature>
<name>A0ABQ9GF68_9NEOP</name>
<feature type="compositionally biased region" description="Basic and acidic residues" evidence="7">
    <location>
        <begin position="11"/>
        <end position="22"/>
    </location>
</feature>
<accession>A0ABQ9GF68</accession>
<gene>
    <name evidence="9" type="ORF">PR048_029099</name>
</gene>
<dbReference type="EMBL" id="JARBHB010000013">
    <property type="protein sequence ID" value="KAJ8870088.1"/>
    <property type="molecule type" value="Genomic_DNA"/>
</dbReference>
<dbReference type="SMART" id="SM00360">
    <property type="entry name" value="RRM"/>
    <property type="match status" value="2"/>
</dbReference>
<keyword evidence="5" id="KW-0508">mRNA splicing</keyword>
<evidence type="ECO:0000256" key="2">
    <source>
        <dbReference type="ARBA" id="ARBA00022664"/>
    </source>
</evidence>
<dbReference type="InterPro" id="IPR034392">
    <property type="entry name" value="TatSF1-like_RRM1"/>
</dbReference>
<feature type="region of interest" description="Disordered" evidence="7">
    <location>
        <begin position="1"/>
        <end position="72"/>
    </location>
</feature>
<protein>
    <recommendedName>
        <fullName evidence="8">RRM domain-containing protein</fullName>
    </recommendedName>
</protein>
<dbReference type="InterPro" id="IPR034393">
    <property type="entry name" value="TatSF1-like"/>
</dbReference>
<evidence type="ECO:0000313" key="9">
    <source>
        <dbReference type="EMBL" id="KAJ8870088.1"/>
    </source>
</evidence>
<dbReference type="SUPFAM" id="SSF54928">
    <property type="entry name" value="RNA-binding domain, RBD"/>
    <property type="match status" value="2"/>
</dbReference>
<dbReference type="Pfam" id="PF00076">
    <property type="entry name" value="RRM_1"/>
    <property type="match status" value="2"/>
</dbReference>
<evidence type="ECO:0000256" key="1">
    <source>
        <dbReference type="ARBA" id="ARBA00007747"/>
    </source>
</evidence>
<dbReference type="InterPro" id="IPR003954">
    <property type="entry name" value="RRM_euk-type"/>
</dbReference>
<sequence>MGDPMIAVTLEIDKEDGSKAEGDSCESAPQEHSQSGSNALTDRSTSQEAGSGTITSDGNISAARNILPEETAHDKSRTLAVVTNSSVCGEEKGAVNHEVGSVAKSEHEAPVTCKNADLCTTESGHEAPVNCNNSETNVSAANYEFDGECYCYTDKESGITYKFDNGKQEWVIKETVPRKDTVSGADNNGSDDEDDDIDEDGNKKRSRFAKQDMTAGVYSFEGDTHVYTDPTDGTKYIWDKEKNAWFPKIDEDFLAHYQMNYGFLGDNTNDTEPEDSKKVETAVDKAELKRKAPSQPTWFEVDEEHNTKVYVNNLPEDVTEQEFVDIMQKCGLIMKDPDTGKLKIKLYTVPGSNQLKGDGLCTYIRIESVDLALKVLDGYELRGHKLSVERAKFQMKGDYNPTLKPKKKRKKDKEKIKKIQEKLLDWRPDMLRGERPKHERVVVLKNLFEPSLFENNVQLILEYQQDLREECSKFGVVRKVVIHDRHQEGVAQVFFSDPEEADICVKFLNGRWYSQRQLKAEIWDGKTKYRIVETEEQTKERLAKWNSFLEKGEQKQ</sequence>
<dbReference type="InterPro" id="IPR012677">
    <property type="entry name" value="Nucleotide-bd_a/b_plait_sf"/>
</dbReference>
<evidence type="ECO:0000256" key="6">
    <source>
        <dbReference type="PROSITE-ProRule" id="PRU00176"/>
    </source>
</evidence>
<feature type="domain" description="RRM" evidence="8">
    <location>
        <begin position="440"/>
        <end position="525"/>
    </location>
</feature>
<keyword evidence="2" id="KW-0507">mRNA processing</keyword>
<keyword evidence="4 6" id="KW-0694">RNA-binding</keyword>
<dbReference type="CDD" id="cd12282">
    <property type="entry name" value="RRM2_TatSF1_like"/>
    <property type="match status" value="1"/>
</dbReference>
<dbReference type="PANTHER" id="PTHR15608:SF0">
    <property type="entry name" value="HIV TAT-SPECIFIC FACTOR 1"/>
    <property type="match status" value="1"/>
</dbReference>
<feature type="domain" description="RRM" evidence="8">
    <location>
        <begin position="307"/>
        <end position="393"/>
    </location>
</feature>
<dbReference type="Gene3D" id="3.30.70.330">
    <property type="match status" value="2"/>
</dbReference>
<evidence type="ECO:0000256" key="7">
    <source>
        <dbReference type="SAM" id="MobiDB-lite"/>
    </source>
</evidence>
<feature type="compositionally biased region" description="Acidic residues" evidence="7">
    <location>
        <begin position="189"/>
        <end position="199"/>
    </location>
</feature>
<comment type="caution">
    <text evidence="9">The sequence shown here is derived from an EMBL/GenBank/DDBJ whole genome shotgun (WGS) entry which is preliminary data.</text>
</comment>
<dbReference type="PROSITE" id="PS50102">
    <property type="entry name" value="RRM"/>
    <property type="match status" value="2"/>
</dbReference>
<reference evidence="9 10" key="1">
    <citation type="submission" date="2023-02" db="EMBL/GenBank/DDBJ databases">
        <title>LHISI_Scaffold_Assembly.</title>
        <authorList>
            <person name="Stuart O.P."/>
            <person name="Cleave R."/>
            <person name="Magrath M.J.L."/>
            <person name="Mikheyev A.S."/>
        </authorList>
    </citation>
    <scope>NUCLEOTIDE SEQUENCE [LARGE SCALE GENOMIC DNA]</scope>
    <source>
        <strain evidence="9">Daus_M_001</strain>
        <tissue evidence="9">Leg muscle</tissue>
    </source>
</reference>
<dbReference type="SMART" id="SM00361">
    <property type="entry name" value="RRM_1"/>
    <property type="match status" value="1"/>
</dbReference>
<organism evidence="9 10">
    <name type="scientific">Dryococelus australis</name>
    <dbReference type="NCBI Taxonomy" id="614101"/>
    <lineage>
        <taxon>Eukaryota</taxon>
        <taxon>Metazoa</taxon>
        <taxon>Ecdysozoa</taxon>
        <taxon>Arthropoda</taxon>
        <taxon>Hexapoda</taxon>
        <taxon>Insecta</taxon>
        <taxon>Pterygota</taxon>
        <taxon>Neoptera</taxon>
        <taxon>Polyneoptera</taxon>
        <taxon>Phasmatodea</taxon>
        <taxon>Verophasmatodea</taxon>
        <taxon>Anareolatae</taxon>
        <taxon>Phasmatidae</taxon>
        <taxon>Eurycanthinae</taxon>
        <taxon>Dryococelus</taxon>
    </lineage>
</organism>
<keyword evidence="3" id="KW-0677">Repeat</keyword>
<dbReference type="InterPro" id="IPR035979">
    <property type="entry name" value="RBD_domain_sf"/>
</dbReference>
<proteinExistence type="inferred from homology"/>
<evidence type="ECO:0000313" key="10">
    <source>
        <dbReference type="Proteomes" id="UP001159363"/>
    </source>
</evidence>
<evidence type="ECO:0000256" key="5">
    <source>
        <dbReference type="ARBA" id="ARBA00023187"/>
    </source>
</evidence>
<dbReference type="Proteomes" id="UP001159363">
    <property type="component" value="Chromosome 12"/>
</dbReference>
<dbReference type="CDD" id="cd12281">
    <property type="entry name" value="RRM1_TatSF1_like"/>
    <property type="match status" value="1"/>
</dbReference>
<comment type="similarity">
    <text evidence="1">Belongs to the HTATSF1 family.</text>
</comment>
<evidence type="ECO:0000259" key="8">
    <source>
        <dbReference type="PROSITE" id="PS50102"/>
    </source>
</evidence>
<dbReference type="PANTHER" id="PTHR15608">
    <property type="entry name" value="SPLICING FACTOR U2AF-ASSOCIATED PROTEIN 2"/>
    <property type="match status" value="1"/>
</dbReference>
<feature type="compositionally biased region" description="Polar residues" evidence="7">
    <location>
        <begin position="30"/>
        <end position="59"/>
    </location>
</feature>
<evidence type="ECO:0000256" key="3">
    <source>
        <dbReference type="ARBA" id="ARBA00022737"/>
    </source>
</evidence>
<keyword evidence="10" id="KW-1185">Reference proteome</keyword>
<evidence type="ECO:0000256" key="4">
    <source>
        <dbReference type="ARBA" id="ARBA00022884"/>
    </source>
</evidence>
<dbReference type="InterPro" id="IPR000504">
    <property type="entry name" value="RRM_dom"/>
</dbReference>